<dbReference type="SUPFAM" id="SSF103473">
    <property type="entry name" value="MFS general substrate transporter"/>
    <property type="match status" value="1"/>
</dbReference>
<keyword evidence="1" id="KW-0472">Membrane</keyword>
<evidence type="ECO:0000256" key="1">
    <source>
        <dbReference type="SAM" id="Phobius"/>
    </source>
</evidence>
<proteinExistence type="predicted"/>
<dbReference type="RefSeq" id="WP_007785128.1">
    <property type="nucleotide sequence ID" value="NZ_BJOD01000012.1"/>
</dbReference>
<dbReference type="Proteomes" id="UP000317180">
    <property type="component" value="Unassembled WGS sequence"/>
</dbReference>
<evidence type="ECO:0000313" key="3">
    <source>
        <dbReference type="EMBL" id="RNB58219.1"/>
    </source>
</evidence>
<evidence type="ECO:0000313" key="5">
    <source>
        <dbReference type="Proteomes" id="UP000317180"/>
    </source>
</evidence>
<gene>
    <name evidence="2" type="ORF">BAG01nite_14880</name>
    <name evidence="3" type="ORF">EB820_05575</name>
</gene>
<feature type="transmembrane region" description="Helical" evidence="1">
    <location>
        <begin position="12"/>
        <end position="34"/>
    </location>
</feature>
<reference evidence="3 4" key="1">
    <citation type="submission" date="2018-10" db="EMBL/GenBank/DDBJ databases">
        <title>Phylogenomics of Brevibacillus.</title>
        <authorList>
            <person name="Dunlap C."/>
        </authorList>
    </citation>
    <scope>NUCLEOTIDE SEQUENCE [LARGE SCALE GENOMIC DNA]</scope>
    <source>
        <strain evidence="3 4">NRRL NRS 1219</strain>
    </source>
</reference>
<evidence type="ECO:0000313" key="4">
    <source>
        <dbReference type="Proteomes" id="UP000276178"/>
    </source>
</evidence>
<keyword evidence="1" id="KW-0812">Transmembrane</keyword>
<dbReference type="OrthoDB" id="2942684at2"/>
<dbReference type="Proteomes" id="UP000276178">
    <property type="component" value="Unassembled WGS sequence"/>
</dbReference>
<name>A0A3M8B450_9BACL</name>
<accession>A0A3M8B450</accession>
<keyword evidence="5" id="KW-1185">Reference proteome</keyword>
<feature type="transmembrane region" description="Helical" evidence="1">
    <location>
        <begin position="73"/>
        <end position="91"/>
    </location>
</feature>
<dbReference type="AlphaFoldDB" id="A0A3M8B450"/>
<dbReference type="EMBL" id="RHHN01000018">
    <property type="protein sequence ID" value="RNB58219.1"/>
    <property type="molecule type" value="Genomic_DNA"/>
</dbReference>
<dbReference type="GeneID" id="82812199"/>
<protein>
    <recommendedName>
        <fullName evidence="6">MFS transporter</fullName>
    </recommendedName>
</protein>
<dbReference type="EMBL" id="BJOD01000012">
    <property type="protein sequence ID" value="GED25386.1"/>
    <property type="molecule type" value="Genomic_DNA"/>
</dbReference>
<feature type="transmembrane region" description="Helical" evidence="1">
    <location>
        <begin position="40"/>
        <end position="61"/>
    </location>
</feature>
<dbReference type="InterPro" id="IPR036259">
    <property type="entry name" value="MFS_trans_sf"/>
</dbReference>
<evidence type="ECO:0000313" key="2">
    <source>
        <dbReference type="EMBL" id="GED25386.1"/>
    </source>
</evidence>
<reference evidence="2 5" key="2">
    <citation type="submission" date="2019-06" db="EMBL/GenBank/DDBJ databases">
        <title>Whole genome shotgun sequence of Brevibacillus agri NBRC 15538.</title>
        <authorList>
            <person name="Hosoyama A."/>
            <person name="Uohara A."/>
            <person name="Ohji S."/>
            <person name="Ichikawa N."/>
        </authorList>
    </citation>
    <scope>NUCLEOTIDE SEQUENCE [LARGE SCALE GENOMIC DNA]</scope>
    <source>
        <strain evidence="2 5">NBRC 15538</strain>
    </source>
</reference>
<evidence type="ECO:0008006" key="6">
    <source>
        <dbReference type="Google" id="ProtNLM"/>
    </source>
</evidence>
<comment type="caution">
    <text evidence="3">The sequence shown here is derived from an EMBL/GenBank/DDBJ whole genome shotgun (WGS) entry which is preliminary data.</text>
</comment>
<feature type="transmembrane region" description="Helical" evidence="1">
    <location>
        <begin position="97"/>
        <end position="116"/>
    </location>
</feature>
<sequence length="130" mass="13866">MALLYYVMETSGNNPVAVFALSIVVEALSVWLIVTAAMRFFTGVGLAFLEIVIGMRMITLVEEAYVGRVNGTIAPLLVGLMMLGSFVAGPLMQLTALIYVFVIAGAVVLVAAWGSSRINWASGAERALEH</sequence>
<keyword evidence="1" id="KW-1133">Transmembrane helix</keyword>
<organism evidence="3 4">
    <name type="scientific">Brevibacillus agri</name>
    <dbReference type="NCBI Taxonomy" id="51101"/>
    <lineage>
        <taxon>Bacteria</taxon>
        <taxon>Bacillati</taxon>
        <taxon>Bacillota</taxon>
        <taxon>Bacilli</taxon>
        <taxon>Bacillales</taxon>
        <taxon>Paenibacillaceae</taxon>
        <taxon>Brevibacillus</taxon>
    </lineage>
</organism>